<dbReference type="OrthoDB" id="9807419at2"/>
<dbReference type="GO" id="GO:0006412">
    <property type="term" value="P:translation"/>
    <property type="evidence" value="ECO:0007669"/>
    <property type="project" value="UniProtKB-UniRule"/>
</dbReference>
<dbReference type="PANTHER" id="PTHR12903">
    <property type="entry name" value="MITOCHONDRIAL RIBOSOMAL PROTEIN L24"/>
    <property type="match status" value="1"/>
</dbReference>
<feature type="domain" description="KOW" evidence="11">
    <location>
        <begin position="5"/>
        <end position="32"/>
    </location>
</feature>
<dbReference type="Pfam" id="PF00467">
    <property type="entry name" value="KOW"/>
    <property type="match status" value="1"/>
</dbReference>
<dbReference type="GeneID" id="88848347"/>
<dbReference type="Gene3D" id="2.30.30.30">
    <property type="match status" value="1"/>
</dbReference>
<dbReference type="HAMAP" id="MF_01326_B">
    <property type="entry name" value="Ribosomal_uL24_B"/>
    <property type="match status" value="1"/>
</dbReference>
<evidence type="ECO:0000256" key="4">
    <source>
        <dbReference type="ARBA" id="ARBA00022884"/>
    </source>
</evidence>
<dbReference type="PROSITE" id="PS01108">
    <property type="entry name" value="RIBOSOMAL_L24"/>
    <property type="match status" value="1"/>
</dbReference>
<dbReference type="InterPro" id="IPR008991">
    <property type="entry name" value="Translation_prot_SH3-like_sf"/>
</dbReference>
<dbReference type="CDD" id="cd06089">
    <property type="entry name" value="KOW_RPL26"/>
    <property type="match status" value="1"/>
</dbReference>
<evidence type="ECO:0000256" key="3">
    <source>
        <dbReference type="ARBA" id="ARBA00022730"/>
    </source>
</evidence>
<evidence type="ECO:0000256" key="5">
    <source>
        <dbReference type="ARBA" id="ARBA00022980"/>
    </source>
</evidence>
<evidence type="ECO:0000256" key="9">
    <source>
        <dbReference type="HAMAP-Rule" id="MF_01326"/>
    </source>
</evidence>
<evidence type="ECO:0000313" key="12">
    <source>
        <dbReference type="EMBL" id="BBH49611.1"/>
    </source>
</evidence>
<comment type="similarity">
    <text evidence="2 9 10">Belongs to the universal ribosomal protein uL24 family.</text>
</comment>
<dbReference type="AlphaFoldDB" id="A0A3G9JVX6"/>
<dbReference type="Pfam" id="PF17136">
    <property type="entry name" value="ribosomal_L24"/>
    <property type="match status" value="1"/>
</dbReference>
<keyword evidence="4 9" id="KW-0694">RNA-binding</keyword>
<keyword evidence="5 9" id="KW-0689">Ribosomal protein</keyword>
<comment type="function">
    <text evidence="1 9">One of two assembly initiator proteins, it binds directly to the 5'-end of the 23S rRNA, where it nucleates assembly of the 50S subunit.</text>
</comment>
<comment type="subunit">
    <text evidence="9">Part of the 50S ribosomal subunit.</text>
</comment>
<dbReference type="InterPro" id="IPR005825">
    <property type="entry name" value="Ribosomal_uL24_CS"/>
</dbReference>
<dbReference type="KEGG" id="pcat:Pcatena_01980"/>
<dbReference type="InterPro" id="IPR057264">
    <property type="entry name" value="Ribosomal_uL24_C"/>
</dbReference>
<dbReference type="SUPFAM" id="SSF50104">
    <property type="entry name" value="Translation proteins SH3-like domain"/>
    <property type="match status" value="1"/>
</dbReference>
<dbReference type="GO" id="GO:0019843">
    <property type="term" value="F:rRNA binding"/>
    <property type="evidence" value="ECO:0007669"/>
    <property type="project" value="UniProtKB-UniRule"/>
</dbReference>
<dbReference type="GO" id="GO:1990904">
    <property type="term" value="C:ribonucleoprotein complex"/>
    <property type="evidence" value="ECO:0007669"/>
    <property type="project" value="UniProtKB-KW"/>
</dbReference>
<sequence>MAKMKIKTGDTVQVLSGKDKGKRGVVVRALPREGKVVVEGVAVAKKAVRPTQDNQQGGFVNKEMPIDVSNVALIDPKTDKPTRVGYRFEEDGTKVRVAKKSGEVIPDPYKK</sequence>
<reference evidence="13" key="1">
    <citation type="submission" date="2018-11" db="EMBL/GenBank/DDBJ databases">
        <title>Comparative genomics of Parolsenella catena and Libanicoccus massiliensis: Reclassification of Libanicoccus massiliensis as Parolsenella massiliensis comb. nov.</title>
        <authorList>
            <person name="Sakamoto M."/>
            <person name="Ikeyama N."/>
            <person name="Murakami T."/>
            <person name="Mori H."/>
            <person name="Yuki M."/>
            <person name="Ohkuma M."/>
        </authorList>
    </citation>
    <scope>NUCLEOTIDE SEQUENCE [LARGE SCALE GENOMIC DNA]</scope>
    <source>
        <strain evidence="13">JCM 31932</strain>
    </source>
</reference>
<name>A0A3G9JVX6_9ACTN</name>
<dbReference type="SMART" id="SM00739">
    <property type="entry name" value="KOW"/>
    <property type="match status" value="1"/>
</dbReference>
<dbReference type="EMBL" id="AP019367">
    <property type="protein sequence ID" value="BBH49611.1"/>
    <property type="molecule type" value="Genomic_DNA"/>
</dbReference>
<keyword evidence="3 9" id="KW-0699">rRNA-binding</keyword>
<dbReference type="InterPro" id="IPR005824">
    <property type="entry name" value="KOW"/>
</dbReference>
<gene>
    <name evidence="9 12" type="primary">rplX</name>
    <name evidence="12" type="ORF">Pcatena_01980</name>
</gene>
<dbReference type="InterPro" id="IPR041988">
    <property type="entry name" value="Ribosomal_uL24_KOW"/>
</dbReference>
<organism evidence="12 13">
    <name type="scientific">Parolsenella catena</name>
    <dbReference type="NCBI Taxonomy" id="2003188"/>
    <lineage>
        <taxon>Bacteria</taxon>
        <taxon>Bacillati</taxon>
        <taxon>Actinomycetota</taxon>
        <taxon>Coriobacteriia</taxon>
        <taxon>Coriobacteriales</taxon>
        <taxon>Atopobiaceae</taxon>
        <taxon>Parolsenella</taxon>
    </lineage>
</organism>
<dbReference type="RefSeq" id="WP_126420840.1">
    <property type="nucleotide sequence ID" value="NZ_AP019367.1"/>
</dbReference>
<dbReference type="NCBIfam" id="TIGR01079">
    <property type="entry name" value="rplX_bact"/>
    <property type="match status" value="1"/>
</dbReference>
<keyword evidence="6 9" id="KW-0687">Ribonucleoprotein</keyword>
<dbReference type="InterPro" id="IPR003256">
    <property type="entry name" value="Ribosomal_uL24"/>
</dbReference>
<dbReference type="InterPro" id="IPR014722">
    <property type="entry name" value="Rib_uL2_dom2"/>
</dbReference>
<evidence type="ECO:0000256" key="7">
    <source>
        <dbReference type="ARBA" id="ARBA00035206"/>
    </source>
</evidence>
<accession>A0A3G9JVX6</accession>
<evidence type="ECO:0000256" key="8">
    <source>
        <dbReference type="ARBA" id="ARBA00058688"/>
    </source>
</evidence>
<evidence type="ECO:0000256" key="6">
    <source>
        <dbReference type="ARBA" id="ARBA00023274"/>
    </source>
</evidence>
<evidence type="ECO:0000313" key="13">
    <source>
        <dbReference type="Proteomes" id="UP000273154"/>
    </source>
</evidence>
<evidence type="ECO:0000256" key="1">
    <source>
        <dbReference type="ARBA" id="ARBA00004072"/>
    </source>
</evidence>
<protein>
    <recommendedName>
        <fullName evidence="7 9">Large ribosomal subunit protein uL24</fullName>
    </recommendedName>
</protein>
<evidence type="ECO:0000259" key="11">
    <source>
        <dbReference type="SMART" id="SM00739"/>
    </source>
</evidence>
<dbReference type="FunFam" id="2.30.30.30:FF:000004">
    <property type="entry name" value="50S ribosomal protein L24"/>
    <property type="match status" value="1"/>
</dbReference>
<dbReference type="GO" id="GO:0005840">
    <property type="term" value="C:ribosome"/>
    <property type="evidence" value="ECO:0007669"/>
    <property type="project" value="UniProtKB-KW"/>
</dbReference>
<evidence type="ECO:0000256" key="10">
    <source>
        <dbReference type="RuleBase" id="RU003477"/>
    </source>
</evidence>
<evidence type="ECO:0000256" key="2">
    <source>
        <dbReference type="ARBA" id="ARBA00010618"/>
    </source>
</evidence>
<dbReference type="Proteomes" id="UP000273154">
    <property type="component" value="Chromosome"/>
</dbReference>
<comment type="function">
    <text evidence="8 9">One of the proteins that surrounds the polypeptide exit tunnel on the outside of the subunit.</text>
</comment>
<dbReference type="GO" id="GO:0003735">
    <property type="term" value="F:structural constituent of ribosome"/>
    <property type="evidence" value="ECO:0007669"/>
    <property type="project" value="InterPro"/>
</dbReference>
<proteinExistence type="inferred from homology"/>
<keyword evidence="13" id="KW-1185">Reference proteome</keyword>